<feature type="region of interest" description="Disordered" evidence="1">
    <location>
        <begin position="229"/>
        <end position="255"/>
    </location>
</feature>
<name>A0ABM7YLS4_9BURK</name>
<feature type="compositionally biased region" description="Basic and acidic residues" evidence="1">
    <location>
        <begin position="229"/>
        <end position="250"/>
    </location>
</feature>
<proteinExistence type="predicted"/>
<reference evidence="2" key="1">
    <citation type="submission" date="2022-04" db="EMBL/GenBank/DDBJ databases">
        <title>Whole genome sequence of Sphaerotilus sp. FB-5.</title>
        <authorList>
            <person name="Takeda M."/>
            <person name="Narihara S."/>
            <person name="Akimoto M."/>
            <person name="Akimoto R."/>
            <person name="Nishiyashiki S."/>
            <person name="Murakami T."/>
        </authorList>
    </citation>
    <scope>NUCLEOTIDE SEQUENCE</scope>
    <source>
        <strain evidence="2">FB-5</strain>
    </source>
</reference>
<keyword evidence="3" id="KW-1185">Reference proteome</keyword>
<protein>
    <recommendedName>
        <fullName evidence="4">SPOR domain-containing protein</fullName>
    </recommendedName>
</protein>
<organism evidence="2 3">
    <name type="scientific">Sphaerotilus microaerophilus</name>
    <dbReference type="NCBI Taxonomy" id="2914710"/>
    <lineage>
        <taxon>Bacteria</taxon>
        <taxon>Pseudomonadati</taxon>
        <taxon>Pseudomonadota</taxon>
        <taxon>Betaproteobacteria</taxon>
        <taxon>Burkholderiales</taxon>
        <taxon>Sphaerotilaceae</taxon>
        <taxon>Sphaerotilus</taxon>
    </lineage>
</organism>
<feature type="compositionally biased region" description="Low complexity" evidence="1">
    <location>
        <begin position="439"/>
        <end position="449"/>
    </location>
</feature>
<dbReference type="EMBL" id="AP025730">
    <property type="protein sequence ID" value="BDI05390.1"/>
    <property type="molecule type" value="Genomic_DNA"/>
</dbReference>
<evidence type="ECO:0000313" key="2">
    <source>
        <dbReference type="EMBL" id="BDI05390.1"/>
    </source>
</evidence>
<accession>A0ABM7YLS4</accession>
<sequence length="534" mass="55045">MLGWISGSDLAILHALSTAGDVKPPRAEGLSPERGHFWAASYRLIERSIRPASFKNSRAMDTTLMTQIAARVVAWHNRHPLARRITLAQVRSIGVVSLPFARRSDAAEAPPPGQDAAPAGRLAALRARLPRLPAALKWLRRRPAPAQTPADGLRAVFDEDFIGSLPDGEARRWADQHARLHRPGEDDWPQRDVPVDARWADLVPSPATASVTADLADLIVDLSDRIDAATSDEARAEPRRGPGADPHPDSPAELPPSELRYALTAAVEVDGARHRLLLDSAPKSAVLGRRAFSPMRIALLSVLLTGLCATALLLPRLARHPGGSAGATAHAAAASAAGSAAGAANGPATGAASGAHGAGQAVAAAASAAASGAAPAIATAASDAQAPATQAAAHTGHTPDGHAASAPALAAPLTDQVAGAAPASAVQGGRPTAHAGTKPPLQAPADAALPPTPGPVFALVSRSSASRAEPLVALERMQQAAVPLADKLPGTRTELVENGGRWSAIWWPFRSREDATQARWALALKGVTVEVVEF</sequence>
<dbReference type="Proteomes" id="UP001057498">
    <property type="component" value="Chromosome"/>
</dbReference>
<evidence type="ECO:0000256" key="1">
    <source>
        <dbReference type="SAM" id="MobiDB-lite"/>
    </source>
</evidence>
<evidence type="ECO:0008006" key="4">
    <source>
        <dbReference type="Google" id="ProtNLM"/>
    </source>
</evidence>
<feature type="region of interest" description="Disordered" evidence="1">
    <location>
        <begin position="420"/>
        <end position="450"/>
    </location>
</feature>
<evidence type="ECO:0000313" key="3">
    <source>
        <dbReference type="Proteomes" id="UP001057498"/>
    </source>
</evidence>
<gene>
    <name evidence="2" type="ORF">CATMQ487_23600</name>
</gene>